<dbReference type="GO" id="GO:0043200">
    <property type="term" value="P:response to amino acid"/>
    <property type="evidence" value="ECO:0007669"/>
    <property type="project" value="TreeGrafter"/>
</dbReference>
<dbReference type="InterPro" id="IPR019885">
    <property type="entry name" value="Tscrpt_reg_HTH_AsnC-type_CS"/>
</dbReference>
<keyword evidence="6" id="KW-1185">Reference proteome</keyword>
<organism evidence="5 6">
    <name type="scientific">Marinobacter oulmenensis</name>
    <dbReference type="NCBI Taxonomy" id="643747"/>
    <lineage>
        <taxon>Bacteria</taxon>
        <taxon>Pseudomonadati</taxon>
        <taxon>Pseudomonadota</taxon>
        <taxon>Gammaproteobacteria</taxon>
        <taxon>Pseudomonadales</taxon>
        <taxon>Marinobacteraceae</taxon>
        <taxon>Marinobacter</taxon>
    </lineage>
</organism>
<dbReference type="GO" id="GO:0043565">
    <property type="term" value="F:sequence-specific DNA binding"/>
    <property type="evidence" value="ECO:0007669"/>
    <property type="project" value="InterPro"/>
</dbReference>
<dbReference type="EMBL" id="JACHFE010000008">
    <property type="protein sequence ID" value="MBB5322471.1"/>
    <property type="molecule type" value="Genomic_DNA"/>
</dbReference>
<dbReference type="InterPro" id="IPR036390">
    <property type="entry name" value="WH_DNA-bd_sf"/>
</dbReference>
<name>A0A840UIB4_9GAMM</name>
<dbReference type="SUPFAM" id="SSF46785">
    <property type="entry name" value="Winged helix' DNA-binding domain"/>
    <property type="match status" value="1"/>
</dbReference>
<dbReference type="PANTHER" id="PTHR30154:SF34">
    <property type="entry name" value="TRANSCRIPTIONAL REGULATOR AZLB"/>
    <property type="match status" value="1"/>
</dbReference>
<dbReference type="InterPro" id="IPR000485">
    <property type="entry name" value="AsnC-type_HTH_dom"/>
</dbReference>
<dbReference type="RefSeq" id="WP_183705689.1">
    <property type="nucleotide sequence ID" value="NZ_JACHFE010000008.1"/>
</dbReference>
<evidence type="ECO:0000313" key="5">
    <source>
        <dbReference type="EMBL" id="MBB5322471.1"/>
    </source>
</evidence>
<dbReference type="Gene3D" id="3.30.70.920">
    <property type="match status" value="1"/>
</dbReference>
<dbReference type="InterPro" id="IPR019887">
    <property type="entry name" value="Tscrpt_reg_AsnC/Lrp_C"/>
</dbReference>
<proteinExistence type="predicted"/>
<evidence type="ECO:0000256" key="3">
    <source>
        <dbReference type="ARBA" id="ARBA00023163"/>
    </source>
</evidence>
<sequence>MPENEKPLARIDRTDRKILEQLQADGSLTNQQLAERVGLSPSPCLRRVRALEDAGIIVRSVTILDHKKLGLSLTAIILIGMDRHTPERFSAFEEQIGQHPEVQECYLITGQNADYMLKVVVPDMDSYHQFLLNYVTRIPGVSGVHSSFVLRRVIDSTALPLDYLS</sequence>
<keyword evidence="1" id="KW-0805">Transcription regulation</keyword>
<dbReference type="PANTHER" id="PTHR30154">
    <property type="entry name" value="LEUCINE-RESPONSIVE REGULATORY PROTEIN"/>
    <property type="match status" value="1"/>
</dbReference>
<gene>
    <name evidence="5" type="ORF">HNR38_002972</name>
</gene>
<dbReference type="Pfam" id="PF13412">
    <property type="entry name" value="HTH_24"/>
    <property type="match status" value="1"/>
</dbReference>
<evidence type="ECO:0000313" key="6">
    <source>
        <dbReference type="Proteomes" id="UP000591735"/>
    </source>
</evidence>
<dbReference type="Pfam" id="PF01037">
    <property type="entry name" value="AsnC_trans_reg"/>
    <property type="match status" value="1"/>
</dbReference>
<dbReference type="PRINTS" id="PR00033">
    <property type="entry name" value="HTHASNC"/>
</dbReference>
<comment type="caution">
    <text evidence="5">The sequence shown here is derived from an EMBL/GenBank/DDBJ whole genome shotgun (WGS) entry which is preliminary data.</text>
</comment>
<dbReference type="GO" id="GO:0005829">
    <property type="term" value="C:cytosol"/>
    <property type="evidence" value="ECO:0007669"/>
    <property type="project" value="TreeGrafter"/>
</dbReference>
<dbReference type="CDD" id="cd00090">
    <property type="entry name" value="HTH_ARSR"/>
    <property type="match status" value="1"/>
</dbReference>
<evidence type="ECO:0000256" key="1">
    <source>
        <dbReference type="ARBA" id="ARBA00023015"/>
    </source>
</evidence>
<dbReference type="SUPFAM" id="SSF54909">
    <property type="entry name" value="Dimeric alpha+beta barrel"/>
    <property type="match status" value="1"/>
</dbReference>
<evidence type="ECO:0000259" key="4">
    <source>
        <dbReference type="PROSITE" id="PS50956"/>
    </source>
</evidence>
<dbReference type="SMART" id="SM00344">
    <property type="entry name" value="HTH_ASNC"/>
    <property type="match status" value="1"/>
</dbReference>
<reference evidence="5 6" key="1">
    <citation type="submission" date="2020-08" db="EMBL/GenBank/DDBJ databases">
        <title>Genomic Encyclopedia of Type Strains, Phase IV (KMG-IV): sequencing the most valuable type-strain genomes for metagenomic binning, comparative biology and taxonomic classification.</title>
        <authorList>
            <person name="Goeker M."/>
        </authorList>
    </citation>
    <scope>NUCLEOTIDE SEQUENCE [LARGE SCALE GENOMIC DNA]</scope>
    <source>
        <strain evidence="5 6">DSM 22359</strain>
    </source>
</reference>
<feature type="domain" description="HTH asnC-type" evidence="4">
    <location>
        <begin position="11"/>
        <end position="72"/>
    </location>
</feature>
<protein>
    <submittedName>
        <fullName evidence="5">Lrp/AsnC family leucine-responsive transcriptional regulator</fullName>
    </submittedName>
</protein>
<dbReference type="PROSITE" id="PS00519">
    <property type="entry name" value="HTH_ASNC_1"/>
    <property type="match status" value="1"/>
</dbReference>
<dbReference type="AlphaFoldDB" id="A0A840UIB4"/>
<dbReference type="InterPro" id="IPR011008">
    <property type="entry name" value="Dimeric_a/b-barrel"/>
</dbReference>
<accession>A0A840UIB4</accession>
<dbReference type="Proteomes" id="UP000591735">
    <property type="component" value="Unassembled WGS sequence"/>
</dbReference>
<keyword evidence="2" id="KW-0238">DNA-binding</keyword>
<dbReference type="Gene3D" id="1.10.10.10">
    <property type="entry name" value="Winged helix-like DNA-binding domain superfamily/Winged helix DNA-binding domain"/>
    <property type="match status" value="1"/>
</dbReference>
<dbReference type="InterPro" id="IPR019888">
    <property type="entry name" value="Tscrpt_reg_AsnC-like"/>
</dbReference>
<dbReference type="GO" id="GO:0006355">
    <property type="term" value="P:regulation of DNA-templated transcription"/>
    <property type="evidence" value="ECO:0007669"/>
    <property type="project" value="UniProtKB-ARBA"/>
</dbReference>
<evidence type="ECO:0000256" key="2">
    <source>
        <dbReference type="ARBA" id="ARBA00023125"/>
    </source>
</evidence>
<dbReference type="PROSITE" id="PS50956">
    <property type="entry name" value="HTH_ASNC_2"/>
    <property type="match status" value="1"/>
</dbReference>
<dbReference type="InterPro" id="IPR011991">
    <property type="entry name" value="ArsR-like_HTH"/>
</dbReference>
<dbReference type="InterPro" id="IPR036388">
    <property type="entry name" value="WH-like_DNA-bd_sf"/>
</dbReference>
<keyword evidence="3" id="KW-0804">Transcription</keyword>